<feature type="domain" description="Glycosyltransferase subfamily 4-like N-terminal" evidence="2">
    <location>
        <begin position="18"/>
        <end position="199"/>
    </location>
</feature>
<evidence type="ECO:0000256" key="1">
    <source>
        <dbReference type="SAM" id="Phobius"/>
    </source>
</evidence>
<dbReference type="AlphaFoldDB" id="A0A9X2D0E0"/>
<keyword evidence="1" id="KW-1133">Transmembrane helix</keyword>
<dbReference type="EMBL" id="JAJKBJ010000004">
    <property type="protein sequence ID" value="MCL9683547.1"/>
    <property type="molecule type" value="Genomic_DNA"/>
</dbReference>
<protein>
    <submittedName>
        <fullName evidence="3">Glycosyltransferase family 4 protein</fullName>
    </submittedName>
</protein>
<evidence type="ECO:0000259" key="2">
    <source>
        <dbReference type="Pfam" id="PF13579"/>
    </source>
</evidence>
<dbReference type="Gene3D" id="3.40.50.2000">
    <property type="entry name" value="Glycogen Phosphorylase B"/>
    <property type="match status" value="2"/>
</dbReference>
<evidence type="ECO:0000313" key="4">
    <source>
        <dbReference type="Proteomes" id="UP001139721"/>
    </source>
</evidence>
<comment type="caution">
    <text evidence="3">The sequence shown here is derived from an EMBL/GenBank/DDBJ whole genome shotgun (WGS) entry which is preliminary data.</text>
</comment>
<gene>
    <name evidence="3" type="ORF">LOX96_05545</name>
</gene>
<dbReference type="CDD" id="cd03794">
    <property type="entry name" value="GT4_WbuB-like"/>
    <property type="match status" value="1"/>
</dbReference>
<dbReference type="SUPFAM" id="SSF53756">
    <property type="entry name" value="UDP-Glycosyltransferase/glycogen phosphorylase"/>
    <property type="match status" value="1"/>
</dbReference>
<dbReference type="PANTHER" id="PTHR12526">
    <property type="entry name" value="GLYCOSYLTRANSFERASE"/>
    <property type="match status" value="1"/>
</dbReference>
<dbReference type="Proteomes" id="UP001139721">
    <property type="component" value="Unassembled WGS sequence"/>
</dbReference>
<sequence length="414" mass="46508">MKILLISQYFWPESFIISDLAKCIVAQGHTIEVLTGKPNYPDGAIYNGYSAAGCAMDYFDDKIPVHRVPLFPRGKGGGMRLMLNYFSFVFSGLFYFHRLIKTKQFDVIFVFAPSPITSVIPAIYLKKRLKIPLALWVQDLWPESLSATGFIRNNFILKLIGRLVRRIYTAVDLLLVQSQAFRKPVSQYAADEKIVYYPNSYLEISPERHEPESIPSELQLMLETNRCFVFAGNLGTAQSVETLVQAAEQLKHLPDCKLVLVGSGSMLGWIEQQKTNKGLDNLILAGRFPSSLMPFIFSRATGLLVTLKKNEIFTYTIPSKIQAYLAAGRPVLAALDGEGGRVIEESGAGFSSPAEDGVALAKNIERLYYMSDLNRDKLGQNGRAYFLEHFEMISQSQRLIEVFEERISKSGEIN</sequence>
<dbReference type="RefSeq" id="WP_250421052.1">
    <property type="nucleotide sequence ID" value="NZ_JAJKBJ010000004.1"/>
</dbReference>
<dbReference type="Pfam" id="PF13692">
    <property type="entry name" value="Glyco_trans_1_4"/>
    <property type="match status" value="1"/>
</dbReference>
<dbReference type="Pfam" id="PF13579">
    <property type="entry name" value="Glyco_trans_4_4"/>
    <property type="match status" value="1"/>
</dbReference>
<keyword evidence="1" id="KW-0812">Transmembrane</keyword>
<dbReference type="InterPro" id="IPR028098">
    <property type="entry name" value="Glyco_trans_4-like_N"/>
</dbReference>
<reference evidence="3" key="1">
    <citation type="submission" date="2021-11" db="EMBL/GenBank/DDBJ databases">
        <title>Legionella maioricencis sp. nov., a new species isolated from hot water samples in Mallorca.</title>
        <authorList>
            <person name="Crespi S."/>
            <person name="Drasar V."/>
            <person name="Salva-Serra F."/>
            <person name="Jaen-Luchoro D."/>
            <person name="Pineiro-Iglesias B."/>
            <person name="Aliaga F."/>
            <person name="Fernandez-Juarez V."/>
            <person name="Coll G."/>
            <person name="Moore E.R.B."/>
            <person name="Bennasar-Figueras A."/>
        </authorList>
    </citation>
    <scope>NUCLEOTIDE SEQUENCE</scope>
    <source>
        <strain evidence="3">HCPI-6</strain>
    </source>
</reference>
<keyword evidence="4" id="KW-1185">Reference proteome</keyword>
<organism evidence="3 4">
    <name type="scientific">Legionella maioricensis</name>
    <dbReference type="NCBI Taxonomy" id="2896528"/>
    <lineage>
        <taxon>Bacteria</taxon>
        <taxon>Pseudomonadati</taxon>
        <taxon>Pseudomonadota</taxon>
        <taxon>Gammaproteobacteria</taxon>
        <taxon>Legionellales</taxon>
        <taxon>Legionellaceae</taxon>
        <taxon>Legionella</taxon>
    </lineage>
</organism>
<name>A0A9X2D0E0_9GAMM</name>
<proteinExistence type="predicted"/>
<dbReference type="PANTHER" id="PTHR12526:SF622">
    <property type="entry name" value="GLYCOSYLTRANSFERASE (GROUP I)"/>
    <property type="match status" value="1"/>
</dbReference>
<evidence type="ECO:0000313" key="3">
    <source>
        <dbReference type="EMBL" id="MCL9683547.1"/>
    </source>
</evidence>
<accession>A0A9X2D0E0</accession>
<keyword evidence="1" id="KW-0472">Membrane</keyword>
<feature type="transmembrane region" description="Helical" evidence="1">
    <location>
        <begin position="106"/>
        <end position="125"/>
    </location>
</feature>
<feature type="transmembrane region" description="Helical" evidence="1">
    <location>
        <begin position="81"/>
        <end position="100"/>
    </location>
</feature>
<dbReference type="GO" id="GO:0016757">
    <property type="term" value="F:glycosyltransferase activity"/>
    <property type="evidence" value="ECO:0007669"/>
    <property type="project" value="UniProtKB-ARBA"/>
</dbReference>